<evidence type="ECO:0000259" key="3">
    <source>
        <dbReference type="PROSITE" id="PS51159"/>
    </source>
</evidence>
<dbReference type="PROSITE" id="PS51159">
    <property type="entry name" value="CBM21"/>
    <property type="match status" value="1"/>
</dbReference>
<dbReference type="Pfam" id="PF03370">
    <property type="entry name" value="CBM_21"/>
    <property type="match status" value="1"/>
</dbReference>
<dbReference type="Ensembl" id="ENSCMIT00000046412.1">
    <property type="protein sequence ID" value="ENSCMIP00000045759.1"/>
    <property type="gene ID" value="ENSCMIG00000018854.1"/>
</dbReference>
<reference evidence="5" key="2">
    <citation type="journal article" date="2007" name="PLoS Biol.">
        <title>Survey sequencing and comparative analysis of the elephant shark (Callorhinchus milii) genome.</title>
        <authorList>
            <person name="Venkatesh B."/>
            <person name="Kirkness E.F."/>
            <person name="Loh Y.H."/>
            <person name="Halpern A.L."/>
            <person name="Lee A.P."/>
            <person name="Johnson J."/>
            <person name="Dandona N."/>
            <person name="Viswanathan L.D."/>
            <person name="Tay A."/>
            <person name="Venter J.C."/>
            <person name="Strausberg R.L."/>
            <person name="Brenner S."/>
        </authorList>
    </citation>
    <scope>NUCLEOTIDE SEQUENCE [LARGE SCALE GENOMIC DNA]</scope>
</reference>
<dbReference type="FunFam" id="2.60.40.2440:FF:000001">
    <property type="entry name" value="Protein phosphatase 1 regulatory subunit 3C"/>
    <property type="match status" value="1"/>
</dbReference>
<sequence length="422" mass="47342">MVGLIIRNENSGGGGGKLCGDWGPFLAPPGGSRVQRGLSDWLCGERPTRGLELAAGIRGREASGAALRDAAAKGSARWRCSHSLPCIAQTPISFNHDLLLIQADELHEGLPYIDTRPLPTGCIMPIDIAMRICLARSPPLRNFLGPYDPCRGRSFANRLKPLRPCISSKNEAGPCHEEWADSKDKRKKSVVFADDKGLSLTQVNIFSEFEDPLADLQFDLTDLEYMTCGLKINEIRNLILDFTLPSADYLTFRNHLKKNFVSLENCALREKSIEGTVKVKNISYHKLVQIRITFDSWKTFKDVECSYLNDVYGSVDNDTFSFVVDLPSSSLSLQERIEFCVSFKSGHQTYWDNNNGENYRIVHAEWKPDGIQAPITFKSEVSKNGGKVEAVECDQYGSPRASSFLFPDWQTWSRIEKSLPYW</sequence>
<reference evidence="4" key="5">
    <citation type="submission" date="2025-09" db="UniProtKB">
        <authorList>
            <consortium name="Ensembl"/>
        </authorList>
    </citation>
    <scope>IDENTIFICATION</scope>
</reference>
<dbReference type="Proteomes" id="UP000314986">
    <property type="component" value="Unassembled WGS sequence"/>
</dbReference>
<dbReference type="OMA" id="ENTAPYW"/>
<dbReference type="GO" id="GO:2001069">
    <property type="term" value="F:glycogen binding"/>
    <property type="evidence" value="ECO:0007669"/>
    <property type="project" value="TreeGrafter"/>
</dbReference>
<feature type="domain" description="CBM21" evidence="3">
    <location>
        <begin position="253"/>
        <end position="362"/>
    </location>
</feature>
<dbReference type="AlphaFoldDB" id="A0A4W3JQI9"/>
<evidence type="ECO:0000313" key="5">
    <source>
        <dbReference type="Proteomes" id="UP000314986"/>
    </source>
</evidence>
<gene>
    <name evidence="4" type="primary">ppp1r3cb</name>
</gene>
<dbReference type="InterPro" id="IPR005036">
    <property type="entry name" value="CBM21_dom"/>
</dbReference>
<dbReference type="GO" id="GO:0008157">
    <property type="term" value="F:protein phosphatase 1 binding"/>
    <property type="evidence" value="ECO:0007669"/>
    <property type="project" value="TreeGrafter"/>
</dbReference>
<keyword evidence="2" id="KW-0119">Carbohydrate metabolism</keyword>
<dbReference type="GO" id="GO:0005979">
    <property type="term" value="P:regulation of glycogen biosynthetic process"/>
    <property type="evidence" value="ECO:0007669"/>
    <property type="project" value="TreeGrafter"/>
</dbReference>
<reference evidence="5" key="3">
    <citation type="journal article" date="2014" name="Nature">
        <title>Elephant shark genome provides unique insights into gnathostome evolution.</title>
        <authorList>
            <consortium name="International Elephant Shark Genome Sequencing Consortium"/>
            <person name="Venkatesh B."/>
            <person name="Lee A.P."/>
            <person name="Ravi V."/>
            <person name="Maurya A.K."/>
            <person name="Lian M.M."/>
            <person name="Swann J.B."/>
            <person name="Ohta Y."/>
            <person name="Flajnik M.F."/>
            <person name="Sutoh Y."/>
            <person name="Kasahara M."/>
            <person name="Hoon S."/>
            <person name="Gangu V."/>
            <person name="Roy S.W."/>
            <person name="Irimia M."/>
            <person name="Korzh V."/>
            <person name="Kondrychyn I."/>
            <person name="Lim Z.W."/>
            <person name="Tay B.H."/>
            <person name="Tohari S."/>
            <person name="Kong K.W."/>
            <person name="Ho S."/>
            <person name="Lorente-Galdos B."/>
            <person name="Quilez J."/>
            <person name="Marques-Bonet T."/>
            <person name="Raney B.J."/>
            <person name="Ingham P.W."/>
            <person name="Tay A."/>
            <person name="Hillier L.W."/>
            <person name="Minx P."/>
            <person name="Boehm T."/>
            <person name="Wilson R.K."/>
            <person name="Brenner S."/>
            <person name="Warren W.C."/>
        </authorList>
    </citation>
    <scope>NUCLEOTIDE SEQUENCE [LARGE SCALE GENOMIC DNA]</scope>
</reference>
<dbReference type="GO" id="GO:0005977">
    <property type="term" value="P:glycogen metabolic process"/>
    <property type="evidence" value="ECO:0007669"/>
    <property type="project" value="UniProtKB-KW"/>
</dbReference>
<reference evidence="4" key="4">
    <citation type="submission" date="2025-08" db="UniProtKB">
        <authorList>
            <consortium name="Ensembl"/>
        </authorList>
    </citation>
    <scope>IDENTIFICATION</scope>
</reference>
<dbReference type="Gene3D" id="2.60.40.2440">
    <property type="entry name" value="Carbohydrate binding type-21 domain"/>
    <property type="match status" value="1"/>
</dbReference>
<evidence type="ECO:0000256" key="1">
    <source>
        <dbReference type="ARBA" id="ARBA00022600"/>
    </source>
</evidence>
<dbReference type="InterPro" id="IPR038175">
    <property type="entry name" value="CBM21_dom_sf"/>
</dbReference>
<dbReference type="CDD" id="cd22815">
    <property type="entry name" value="PBD_PPP1R3C"/>
    <property type="match status" value="1"/>
</dbReference>
<protein>
    <submittedName>
        <fullName evidence="4">Protein phosphatase 1, regulatory subunit 3Cb</fullName>
    </submittedName>
</protein>
<name>A0A4W3JQI9_CALMI</name>
<dbReference type="STRING" id="7868.ENSCMIP00000045759"/>
<dbReference type="InParanoid" id="A0A4W3JQI9"/>
<keyword evidence="5" id="KW-1185">Reference proteome</keyword>
<dbReference type="GeneTree" id="ENSGT00940000155648"/>
<proteinExistence type="predicted"/>
<keyword evidence="1" id="KW-0321">Glycogen metabolism</keyword>
<dbReference type="PANTHER" id="PTHR12307:SF15">
    <property type="entry name" value="PROTEIN PHOSPHATASE 1 REGULATORY SUBUNIT 3C"/>
    <property type="match status" value="1"/>
</dbReference>
<organism evidence="4 5">
    <name type="scientific">Callorhinchus milii</name>
    <name type="common">Ghost shark</name>
    <dbReference type="NCBI Taxonomy" id="7868"/>
    <lineage>
        <taxon>Eukaryota</taxon>
        <taxon>Metazoa</taxon>
        <taxon>Chordata</taxon>
        <taxon>Craniata</taxon>
        <taxon>Vertebrata</taxon>
        <taxon>Chondrichthyes</taxon>
        <taxon>Holocephali</taxon>
        <taxon>Chimaeriformes</taxon>
        <taxon>Callorhinchidae</taxon>
        <taxon>Callorhinchus</taxon>
    </lineage>
</organism>
<evidence type="ECO:0000256" key="2">
    <source>
        <dbReference type="ARBA" id="ARBA00023277"/>
    </source>
</evidence>
<dbReference type="GO" id="GO:0000164">
    <property type="term" value="C:protein phosphatase type 1 complex"/>
    <property type="evidence" value="ECO:0007669"/>
    <property type="project" value="TreeGrafter"/>
</dbReference>
<evidence type="ECO:0000313" key="4">
    <source>
        <dbReference type="Ensembl" id="ENSCMIP00000045759.1"/>
    </source>
</evidence>
<dbReference type="PANTHER" id="PTHR12307">
    <property type="entry name" value="PROTEIN PHOSPHATASE 1 REGULATORY SUBUNIT"/>
    <property type="match status" value="1"/>
</dbReference>
<accession>A0A4W3JQI9</accession>
<reference evidence="5" key="1">
    <citation type="journal article" date="2006" name="Science">
        <title>Ancient noncoding elements conserved in the human genome.</title>
        <authorList>
            <person name="Venkatesh B."/>
            <person name="Kirkness E.F."/>
            <person name="Loh Y.H."/>
            <person name="Halpern A.L."/>
            <person name="Lee A.P."/>
            <person name="Johnson J."/>
            <person name="Dandona N."/>
            <person name="Viswanathan L.D."/>
            <person name="Tay A."/>
            <person name="Venter J.C."/>
            <person name="Strausberg R.L."/>
            <person name="Brenner S."/>
        </authorList>
    </citation>
    <scope>NUCLEOTIDE SEQUENCE [LARGE SCALE GENOMIC DNA]</scope>
</reference>
<dbReference type="InterPro" id="IPR050782">
    <property type="entry name" value="PP1_regulatory_subunit_3"/>
</dbReference>